<name>A0A6J4UBJ0_9BACT</name>
<reference evidence="1" key="1">
    <citation type="submission" date="2020-02" db="EMBL/GenBank/DDBJ databases">
        <authorList>
            <person name="Meier V. D."/>
        </authorList>
    </citation>
    <scope>NUCLEOTIDE SEQUENCE</scope>
    <source>
        <strain evidence="1">AVDCRST_MAG49</strain>
    </source>
</reference>
<gene>
    <name evidence="1" type="ORF">AVDCRST_MAG49-1070</name>
</gene>
<protein>
    <recommendedName>
        <fullName evidence="2">SprT-like domain-containing protein</fullName>
    </recommendedName>
</protein>
<sequence>MRLETDDTETRDLVERYVARLALPTDRLRVTTDRAAFARWLGRRVPSSLGGAYAYLPSAGEHAILINLARIDRAQPRAVEVVVVEELIHMRDRLDGDLRRHARHGYDRIATRVAEVSGASLEEIRSCLLPVKRRELRYRYVCPSCGHEVRRRVRGTWSCARCSPRFNPRFVLRLVPSGPVAPAQGVAAVAPAVAATGSTLGNRLGAEGAEVRVGAGSSAEDD</sequence>
<proteinExistence type="predicted"/>
<accession>A0A6J4UBJ0</accession>
<dbReference type="EMBL" id="CADCWG010000065">
    <property type="protein sequence ID" value="CAA9543238.1"/>
    <property type="molecule type" value="Genomic_DNA"/>
</dbReference>
<organism evidence="1">
    <name type="scientific">uncultured Thermomicrobiales bacterium</name>
    <dbReference type="NCBI Taxonomy" id="1645740"/>
    <lineage>
        <taxon>Bacteria</taxon>
        <taxon>Pseudomonadati</taxon>
        <taxon>Thermomicrobiota</taxon>
        <taxon>Thermomicrobia</taxon>
        <taxon>Thermomicrobiales</taxon>
        <taxon>environmental samples</taxon>
    </lineage>
</organism>
<evidence type="ECO:0008006" key="2">
    <source>
        <dbReference type="Google" id="ProtNLM"/>
    </source>
</evidence>
<evidence type="ECO:0000313" key="1">
    <source>
        <dbReference type="EMBL" id="CAA9543238.1"/>
    </source>
</evidence>
<dbReference type="AlphaFoldDB" id="A0A6J4UBJ0"/>